<organism evidence="1 2">
    <name type="scientific">Halogeometricum luteum</name>
    <dbReference type="NCBI Taxonomy" id="2950537"/>
    <lineage>
        <taxon>Archaea</taxon>
        <taxon>Methanobacteriati</taxon>
        <taxon>Methanobacteriota</taxon>
        <taxon>Stenosarchaea group</taxon>
        <taxon>Halobacteria</taxon>
        <taxon>Halobacteriales</taxon>
        <taxon>Haloferacaceae</taxon>
        <taxon>Halogeometricum</taxon>
    </lineage>
</organism>
<gene>
    <name evidence="1" type="ORF">NDI79_06655</name>
</gene>
<sequence>MRELDVSRGTAYNAIENLEDAGLIEGVTGAEWGQEYKAVEVFDVFE</sequence>
<name>A0ABU2FZ84_9EURY</name>
<keyword evidence="2" id="KW-1185">Reference proteome</keyword>
<evidence type="ECO:0000313" key="2">
    <source>
        <dbReference type="Proteomes" id="UP001254813"/>
    </source>
</evidence>
<proteinExistence type="predicted"/>
<reference evidence="1 2" key="1">
    <citation type="submission" date="2022-06" db="EMBL/GenBank/DDBJ databases">
        <title>Halogeometricum sp. a new haloarchaeum isolate from saline soil.</title>
        <authorList>
            <person name="Strakova D."/>
            <person name="Galisteo C."/>
            <person name="Sanchez-Porro C."/>
            <person name="Ventosa A."/>
        </authorList>
    </citation>
    <scope>NUCLEOTIDE SEQUENCE [LARGE SCALE GENOMIC DNA]</scope>
    <source>
        <strain evidence="2">S3BR25-2</strain>
    </source>
</reference>
<dbReference type="EMBL" id="JAMQOQ010000002">
    <property type="protein sequence ID" value="MDS0293850.1"/>
    <property type="molecule type" value="Genomic_DNA"/>
</dbReference>
<protein>
    <submittedName>
        <fullName evidence="1">Helix-turn-helix domain-containing protein</fullName>
    </submittedName>
</protein>
<dbReference type="InterPro" id="IPR036390">
    <property type="entry name" value="WH_DNA-bd_sf"/>
</dbReference>
<dbReference type="SUPFAM" id="SSF46785">
    <property type="entry name" value="Winged helix' DNA-binding domain"/>
    <property type="match status" value="1"/>
</dbReference>
<accession>A0ABU2FZ84</accession>
<dbReference type="Proteomes" id="UP001254813">
    <property type="component" value="Unassembled WGS sequence"/>
</dbReference>
<comment type="caution">
    <text evidence="1">The sequence shown here is derived from an EMBL/GenBank/DDBJ whole genome shotgun (WGS) entry which is preliminary data.</text>
</comment>
<dbReference type="InterPro" id="IPR036388">
    <property type="entry name" value="WH-like_DNA-bd_sf"/>
</dbReference>
<evidence type="ECO:0000313" key="1">
    <source>
        <dbReference type="EMBL" id="MDS0293850.1"/>
    </source>
</evidence>
<dbReference type="Gene3D" id="1.10.10.10">
    <property type="entry name" value="Winged helix-like DNA-binding domain superfamily/Winged helix DNA-binding domain"/>
    <property type="match status" value="1"/>
</dbReference>